<dbReference type="EMBL" id="CP012673">
    <property type="protein sequence ID" value="AUX42408.1"/>
    <property type="molecule type" value="Genomic_DNA"/>
</dbReference>
<dbReference type="AlphaFoldDB" id="A0A2L0ESW6"/>
<accession>A0A2L0ESW6</accession>
<reference evidence="1 2" key="1">
    <citation type="submission" date="2015-09" db="EMBL/GenBank/DDBJ databases">
        <title>Sorangium comparison.</title>
        <authorList>
            <person name="Zaburannyi N."/>
            <person name="Bunk B."/>
            <person name="Overmann J."/>
            <person name="Mueller R."/>
        </authorList>
    </citation>
    <scope>NUCLEOTIDE SEQUENCE [LARGE SCALE GENOMIC DNA]</scope>
    <source>
        <strain evidence="1 2">So ce26</strain>
    </source>
</reference>
<organism evidence="1 2">
    <name type="scientific">Sorangium cellulosum</name>
    <name type="common">Polyangium cellulosum</name>
    <dbReference type="NCBI Taxonomy" id="56"/>
    <lineage>
        <taxon>Bacteria</taxon>
        <taxon>Pseudomonadati</taxon>
        <taxon>Myxococcota</taxon>
        <taxon>Polyangia</taxon>
        <taxon>Polyangiales</taxon>
        <taxon>Polyangiaceae</taxon>
        <taxon>Sorangium</taxon>
    </lineage>
</organism>
<evidence type="ECO:0000313" key="1">
    <source>
        <dbReference type="EMBL" id="AUX42408.1"/>
    </source>
</evidence>
<gene>
    <name evidence="1" type="ORF">SOCE26_038390</name>
</gene>
<name>A0A2L0ESW6_SORCE</name>
<sequence length="263" mass="27967">MFSMDARLALASLLAAVLGHVHHHGDLAQDLARRAPLVVGDGLDDLGQGDELDDFTLPSPPARWLIPWHAPRNKDPHTTECVAWRWGMHTWMVLAMVALLGAPACEAADEPTAAGEDRGTEEADPPPLDFVVGLDSEAPAIPQILEAGRPELATACVDRPEASIRIFNPVEPGAFADVPCSSMLGGEVEENAVPAAEESGEPVGTAQHRWSPVGLACGLLTLGSGLWSTYALCPRARTHHDRRGCDYLTTGGFTGLGVLCMFI</sequence>
<protein>
    <submittedName>
        <fullName evidence="1">Uncharacterized protein</fullName>
    </submittedName>
</protein>
<dbReference type="Proteomes" id="UP000238348">
    <property type="component" value="Chromosome"/>
</dbReference>
<proteinExistence type="predicted"/>
<evidence type="ECO:0000313" key="2">
    <source>
        <dbReference type="Proteomes" id="UP000238348"/>
    </source>
</evidence>